<comment type="caution">
    <text evidence="1">The sequence shown here is derived from an EMBL/GenBank/DDBJ whole genome shotgun (WGS) entry which is preliminary data.</text>
</comment>
<evidence type="ECO:0000313" key="1">
    <source>
        <dbReference type="EMBL" id="KAJ7683133.1"/>
    </source>
</evidence>
<dbReference type="EMBL" id="JARKIE010000111">
    <property type="protein sequence ID" value="KAJ7683133.1"/>
    <property type="molecule type" value="Genomic_DNA"/>
</dbReference>
<dbReference type="Proteomes" id="UP001221757">
    <property type="component" value="Unassembled WGS sequence"/>
</dbReference>
<gene>
    <name evidence="1" type="ORF">B0H17DRAFT_1181730</name>
</gene>
<reference evidence="1" key="1">
    <citation type="submission" date="2023-03" db="EMBL/GenBank/DDBJ databases">
        <title>Massive genome expansion in bonnet fungi (Mycena s.s.) driven by repeated elements and novel gene families across ecological guilds.</title>
        <authorList>
            <consortium name="Lawrence Berkeley National Laboratory"/>
            <person name="Harder C.B."/>
            <person name="Miyauchi S."/>
            <person name="Viragh M."/>
            <person name="Kuo A."/>
            <person name="Thoen E."/>
            <person name="Andreopoulos B."/>
            <person name="Lu D."/>
            <person name="Skrede I."/>
            <person name="Drula E."/>
            <person name="Henrissat B."/>
            <person name="Morin E."/>
            <person name="Kohler A."/>
            <person name="Barry K."/>
            <person name="LaButti K."/>
            <person name="Morin E."/>
            <person name="Salamov A."/>
            <person name="Lipzen A."/>
            <person name="Mereny Z."/>
            <person name="Hegedus B."/>
            <person name="Baldrian P."/>
            <person name="Stursova M."/>
            <person name="Weitz H."/>
            <person name="Taylor A."/>
            <person name="Grigoriev I.V."/>
            <person name="Nagy L.G."/>
            <person name="Martin F."/>
            <person name="Kauserud H."/>
        </authorList>
    </citation>
    <scope>NUCLEOTIDE SEQUENCE</scope>
    <source>
        <strain evidence="1">CBHHK067</strain>
    </source>
</reference>
<name>A0AAD7D7C5_MYCRO</name>
<protein>
    <recommendedName>
        <fullName evidence="3">F-box domain-containing protein</fullName>
    </recommendedName>
</protein>
<organism evidence="1 2">
    <name type="scientific">Mycena rosella</name>
    <name type="common">Pink bonnet</name>
    <name type="synonym">Agaricus rosellus</name>
    <dbReference type="NCBI Taxonomy" id="1033263"/>
    <lineage>
        <taxon>Eukaryota</taxon>
        <taxon>Fungi</taxon>
        <taxon>Dikarya</taxon>
        <taxon>Basidiomycota</taxon>
        <taxon>Agaricomycotina</taxon>
        <taxon>Agaricomycetes</taxon>
        <taxon>Agaricomycetidae</taxon>
        <taxon>Agaricales</taxon>
        <taxon>Marasmiineae</taxon>
        <taxon>Mycenaceae</taxon>
        <taxon>Mycena</taxon>
    </lineage>
</organism>
<evidence type="ECO:0000313" key="2">
    <source>
        <dbReference type="Proteomes" id="UP001221757"/>
    </source>
</evidence>
<dbReference type="AlphaFoldDB" id="A0AAD7D7C5"/>
<sequence length="456" mass="51722">MAGIAQTIPTELLVKIFKLTVPSREEALEFGKMSLNHGSWGLGRVCGRWRATVLDMPCMWSDLFISIPTASAPWINYPIALLEEQITRGGQHPLRVCLISTEVPGYTTAKIFAAIVPSCARWETLELVSKWLLPTSALLSMRDNIPRLREIHISADSTAGFAGQHIFEFAPALRVVRITEPRLHADNRNINWMSPDYNANYNDSFMWPEGPRFDDVFPWGQLTHYESQCMDPYHFDALCQAENLVVCQATVVVENRHFAWRPPTQLVRFTHLQKLTLYAPGPLLDQLVLPALQDLFIEAAPSTFHHVVALLQRSQCSLRKFWMKSHPPPAQYRAILLANPDLVELGIIGRESLRHLLGHCTNIDAIVRVLREPLVPRLRAFCIHDQAADLDVPAVLDMVEARMAAGLERLCITECEARVFPHAARARALALKEQGLEVQFKREHERWLARGLLEYV</sequence>
<accession>A0AAD7D7C5</accession>
<proteinExistence type="predicted"/>
<keyword evidence="2" id="KW-1185">Reference proteome</keyword>
<evidence type="ECO:0008006" key="3">
    <source>
        <dbReference type="Google" id="ProtNLM"/>
    </source>
</evidence>